<comment type="caution">
    <text evidence="1">The sequence shown here is derived from an EMBL/GenBank/DDBJ whole genome shotgun (WGS) entry which is preliminary data.</text>
</comment>
<sequence>MKWIIQYSNEALDFIEREKISDEIKNEIKKIDFEG</sequence>
<gene>
    <name evidence="1" type="ORF">TAGGR_1683</name>
</gene>
<evidence type="ECO:0000313" key="2">
    <source>
        <dbReference type="Proteomes" id="UP000054976"/>
    </source>
</evidence>
<name>A0A0U9HN51_9BACT</name>
<dbReference type="EMBL" id="BCNO01000001">
    <property type="protein sequence ID" value="GAQ94499.1"/>
    <property type="molecule type" value="Genomic_DNA"/>
</dbReference>
<proteinExistence type="predicted"/>
<dbReference type="AlphaFoldDB" id="A0A0U9HN51"/>
<reference evidence="2" key="1">
    <citation type="submission" date="2016-01" db="EMBL/GenBank/DDBJ databases">
        <title>Draft genome sequence of Thermodesulfovibrio aggregans strain TGE-P1.</title>
        <authorList>
            <person name="Sekiguchi Y."/>
            <person name="Ohashi A."/>
            <person name="Matsuura N."/>
            <person name="Tourlousse M.D."/>
        </authorList>
    </citation>
    <scope>NUCLEOTIDE SEQUENCE [LARGE SCALE GENOMIC DNA]</scope>
    <source>
        <strain evidence="2">TGE-P1</strain>
    </source>
</reference>
<keyword evidence="2" id="KW-1185">Reference proteome</keyword>
<accession>A0A0U9HN51</accession>
<protein>
    <submittedName>
        <fullName evidence="1">Uncharacterized protein</fullName>
    </submittedName>
</protein>
<evidence type="ECO:0000313" key="1">
    <source>
        <dbReference type="EMBL" id="GAQ94499.1"/>
    </source>
</evidence>
<organism evidence="1 2">
    <name type="scientific">Thermodesulfovibrio aggregans</name>
    <dbReference type="NCBI Taxonomy" id="86166"/>
    <lineage>
        <taxon>Bacteria</taxon>
        <taxon>Pseudomonadati</taxon>
        <taxon>Nitrospirota</taxon>
        <taxon>Thermodesulfovibrionia</taxon>
        <taxon>Thermodesulfovibrionales</taxon>
        <taxon>Thermodesulfovibrionaceae</taxon>
        <taxon>Thermodesulfovibrio</taxon>
    </lineage>
</organism>
<dbReference type="Proteomes" id="UP000054976">
    <property type="component" value="Unassembled WGS sequence"/>
</dbReference>